<dbReference type="VEuPathDB" id="FungiDB:PV07_01008"/>
<dbReference type="OrthoDB" id="4157359at2759"/>
<evidence type="ECO:0000313" key="2">
    <source>
        <dbReference type="Proteomes" id="UP000054466"/>
    </source>
</evidence>
<dbReference type="RefSeq" id="XP_016254432.1">
    <property type="nucleotide sequence ID" value="XM_016387504.1"/>
</dbReference>
<dbReference type="GeneID" id="27340202"/>
<accession>A0A0D2A1F2</accession>
<name>A0A0D2A1F2_9EURO</name>
<dbReference type="HOGENOM" id="CLU_943349_0_0_1"/>
<sequence>MPPFQNLAPFGSSRPTLVTALHSQVRQEAEYIQDRISAAECLDRKLTAEIAKAQAKLGEVRKTEGSRELAKSLKRIIRKKRSRLNRCVKNRQAFEARLATIFADMERMEQRQWRHSSPNLHNFGMSFTGDKLPSWTAHLSGPSAQTLNAPTLQTQYIQLPQPLNHSVSIHVPQTPVIRPTQSGFGHTPQEYYGVAEAGSGPGISPTDTVSPYELSSPKGLPVTYIPAAHQVHVLDAMNQMHISQPHESYVQTSSIPTTAIGQNIDLLQRPSMLDHQSAAFRLERAARKRKGQRSC</sequence>
<reference evidence="1 2" key="1">
    <citation type="submission" date="2015-01" db="EMBL/GenBank/DDBJ databases">
        <title>The Genome Sequence of Cladophialophora immunda CBS83496.</title>
        <authorList>
            <consortium name="The Broad Institute Genomics Platform"/>
            <person name="Cuomo C."/>
            <person name="de Hoog S."/>
            <person name="Gorbushina A."/>
            <person name="Stielow B."/>
            <person name="Teixiera M."/>
            <person name="Abouelleil A."/>
            <person name="Chapman S.B."/>
            <person name="Priest M."/>
            <person name="Young S.K."/>
            <person name="Wortman J."/>
            <person name="Nusbaum C."/>
            <person name="Birren B."/>
        </authorList>
    </citation>
    <scope>NUCLEOTIDE SEQUENCE [LARGE SCALE GENOMIC DNA]</scope>
    <source>
        <strain evidence="1 2">CBS 83496</strain>
    </source>
</reference>
<dbReference type="Proteomes" id="UP000054466">
    <property type="component" value="Unassembled WGS sequence"/>
</dbReference>
<dbReference type="AlphaFoldDB" id="A0A0D2A1F2"/>
<protein>
    <submittedName>
        <fullName evidence="1">Uncharacterized protein</fullName>
    </submittedName>
</protein>
<organism evidence="1 2">
    <name type="scientific">Cladophialophora immunda</name>
    <dbReference type="NCBI Taxonomy" id="569365"/>
    <lineage>
        <taxon>Eukaryota</taxon>
        <taxon>Fungi</taxon>
        <taxon>Dikarya</taxon>
        <taxon>Ascomycota</taxon>
        <taxon>Pezizomycotina</taxon>
        <taxon>Eurotiomycetes</taxon>
        <taxon>Chaetothyriomycetidae</taxon>
        <taxon>Chaetothyriales</taxon>
        <taxon>Herpotrichiellaceae</taxon>
        <taxon>Cladophialophora</taxon>
    </lineage>
</organism>
<keyword evidence="2" id="KW-1185">Reference proteome</keyword>
<evidence type="ECO:0000313" key="1">
    <source>
        <dbReference type="EMBL" id="KIW34216.1"/>
    </source>
</evidence>
<gene>
    <name evidence="1" type="ORF">PV07_01008</name>
</gene>
<proteinExistence type="predicted"/>
<dbReference type="EMBL" id="KN847040">
    <property type="protein sequence ID" value="KIW34216.1"/>
    <property type="molecule type" value="Genomic_DNA"/>
</dbReference>